<dbReference type="eggNOG" id="KOG2431">
    <property type="taxonomic scope" value="Eukaryota"/>
</dbReference>
<keyword evidence="7" id="KW-0479">Metal-binding</keyword>
<evidence type="ECO:0000256" key="3">
    <source>
        <dbReference type="ARBA" id="ARBA00007658"/>
    </source>
</evidence>
<evidence type="ECO:0000256" key="10">
    <source>
        <dbReference type="SAM" id="MobiDB-lite"/>
    </source>
</evidence>
<keyword evidence="7" id="KW-0106">Calcium</keyword>
<protein>
    <recommendedName>
        <fullName evidence="9">alpha-1,2-Mannosidase</fullName>
        <ecNumber evidence="9">3.2.1.-</ecNumber>
    </recommendedName>
</protein>
<organism evidence="11 12">
    <name type="scientific">Uncinocarpus reesii (strain UAMH 1704)</name>
    <dbReference type="NCBI Taxonomy" id="336963"/>
    <lineage>
        <taxon>Eukaryota</taxon>
        <taxon>Fungi</taxon>
        <taxon>Dikarya</taxon>
        <taxon>Ascomycota</taxon>
        <taxon>Pezizomycotina</taxon>
        <taxon>Eurotiomycetes</taxon>
        <taxon>Eurotiomycetidae</taxon>
        <taxon>Onygenales</taxon>
        <taxon>Onygenaceae</taxon>
        <taxon>Uncinocarpus</taxon>
    </lineage>
</organism>
<dbReference type="HOGENOM" id="CLU_003818_0_0_1"/>
<feature type="binding site" evidence="7">
    <location>
        <position position="593"/>
    </location>
    <ligand>
        <name>Ca(2+)</name>
        <dbReference type="ChEBI" id="CHEBI:29108"/>
    </ligand>
</feature>
<comment type="cofactor">
    <cofactor evidence="1 7">
        <name>Ca(2+)</name>
        <dbReference type="ChEBI" id="CHEBI:29108"/>
    </cofactor>
</comment>
<keyword evidence="5 8" id="KW-1015">Disulfide bond</keyword>
<dbReference type="InParanoid" id="C4JV20"/>
<evidence type="ECO:0000256" key="8">
    <source>
        <dbReference type="PIRSR" id="PIRSR601382-3"/>
    </source>
</evidence>
<accession>C4JV20</accession>
<dbReference type="GO" id="GO:0005783">
    <property type="term" value="C:endoplasmic reticulum"/>
    <property type="evidence" value="ECO:0007669"/>
    <property type="project" value="TreeGrafter"/>
</dbReference>
<dbReference type="Pfam" id="PF01532">
    <property type="entry name" value="Glyco_hydro_47"/>
    <property type="match status" value="1"/>
</dbReference>
<feature type="active site" description="Proton donor" evidence="6">
    <location>
        <position position="446"/>
    </location>
</feature>
<dbReference type="InterPro" id="IPR036026">
    <property type="entry name" value="Seven-hairpin_glycosidases"/>
</dbReference>
<dbReference type="PANTHER" id="PTHR11742:SF49">
    <property type="entry name" value="ALPHA-1,2-MANNOSIDASE"/>
    <property type="match status" value="1"/>
</dbReference>
<feature type="disulfide bond" evidence="8">
    <location>
        <begin position="403"/>
        <end position="432"/>
    </location>
</feature>
<sequence length="602" mass="67917">MAYFLLSRQRIILVLLTVCFFFLWKSQVALQYSSFPSRTKGPLDSQQILNPHSPSKSDGQSPWARIPQRYPVRSMIPMPSPVPNAIPTIQHRFERESSEARAVRIARLNAVKGNFTHAWSGYKAHAWLRDEVKPLSGQAHDPFGGWAATLVDALDTLWIMGLKDEFERAVEAVAKLDFGSCTMDEVSVFETNIRYLGGLLSAYDLTGGKYAPLLQKAVELGQMLYVAFDTPNRMPITRWNFAAALNGGQQKTQETVLVADLGSLTLEFTRLSQITKDPRYFDAVQRIMDVFGEQQPRTKIPGLWPVVVNVKKLDFTSYAGFTLGGMADSLYEYLLKEHILLGGGTQRYQELYQHAMEAIKRHMLYRPMTDGGEDILFSGSIWADSKTPLSQLDIDAEAQHLACFLGGMVAIGAKIFNKDEELEIARKLVHGCIWAYETNRQGIMPEVMHTVPCDDQTNCPWNSTKWFEAVDRASPQDSRAAVLKIKEKNLPPGISGIDDTRYILRPEAIESIFILYRITGNPSLPDKAWRMFNAIIKSTITDIGHAALEDCTIPNPPKADRMESFWLAETLKYFYLMFSEPDVISLDEYVLNTEGHPLKRSV</sequence>
<dbReference type="STRING" id="336963.C4JV20"/>
<feature type="active site" evidence="6">
    <location>
        <position position="328"/>
    </location>
</feature>
<evidence type="ECO:0000256" key="6">
    <source>
        <dbReference type="PIRSR" id="PIRSR601382-1"/>
    </source>
</evidence>
<feature type="region of interest" description="Disordered" evidence="10">
    <location>
        <begin position="43"/>
        <end position="63"/>
    </location>
</feature>
<feature type="active site" evidence="6">
    <location>
        <position position="507"/>
    </location>
</feature>
<dbReference type="InterPro" id="IPR012341">
    <property type="entry name" value="6hp_glycosidase-like_sf"/>
</dbReference>
<dbReference type="PRINTS" id="PR00747">
    <property type="entry name" value="GLYHDRLASE47"/>
</dbReference>
<gene>
    <name evidence="11" type="ORF">UREG_04973</name>
</gene>
<evidence type="ECO:0000313" key="12">
    <source>
        <dbReference type="Proteomes" id="UP000002058"/>
    </source>
</evidence>
<keyword evidence="4 9" id="KW-0378">Hydrolase</keyword>
<evidence type="ECO:0000256" key="4">
    <source>
        <dbReference type="ARBA" id="ARBA00022801"/>
    </source>
</evidence>
<feature type="compositionally biased region" description="Polar residues" evidence="10">
    <location>
        <begin position="44"/>
        <end position="60"/>
    </location>
</feature>
<dbReference type="Proteomes" id="UP000002058">
    <property type="component" value="Unassembled WGS sequence"/>
</dbReference>
<comment type="similarity">
    <text evidence="3 9">Belongs to the glycosyl hydrolase 47 family.</text>
</comment>
<dbReference type="EC" id="3.2.1.-" evidence="9"/>
<evidence type="ECO:0000256" key="2">
    <source>
        <dbReference type="ARBA" id="ARBA00004922"/>
    </source>
</evidence>
<evidence type="ECO:0000256" key="9">
    <source>
        <dbReference type="RuleBase" id="RU361193"/>
    </source>
</evidence>
<dbReference type="InterPro" id="IPR050749">
    <property type="entry name" value="Glycosyl_Hydrolase_47"/>
</dbReference>
<evidence type="ECO:0000256" key="5">
    <source>
        <dbReference type="ARBA" id="ARBA00023157"/>
    </source>
</evidence>
<dbReference type="GO" id="GO:0004571">
    <property type="term" value="F:mannosyl-oligosaccharide 1,2-alpha-mannosidase activity"/>
    <property type="evidence" value="ECO:0007669"/>
    <property type="project" value="InterPro"/>
</dbReference>
<dbReference type="KEGG" id="ure:UREG_04973"/>
<dbReference type="OMA" id="FEWADWE"/>
<keyword evidence="9" id="KW-0326">Glycosidase</keyword>
<dbReference type="GO" id="GO:0005975">
    <property type="term" value="P:carbohydrate metabolic process"/>
    <property type="evidence" value="ECO:0007669"/>
    <property type="project" value="InterPro"/>
</dbReference>
<evidence type="ECO:0000256" key="7">
    <source>
        <dbReference type="PIRSR" id="PIRSR601382-2"/>
    </source>
</evidence>
<dbReference type="RefSeq" id="XP_002584284.1">
    <property type="nucleotide sequence ID" value="XM_002584238.1"/>
</dbReference>
<dbReference type="UniPathway" id="UPA00378"/>
<feature type="active site" description="Proton donor" evidence="6">
    <location>
        <position position="190"/>
    </location>
</feature>
<dbReference type="GeneID" id="8438027"/>
<dbReference type="GO" id="GO:0005509">
    <property type="term" value="F:calcium ion binding"/>
    <property type="evidence" value="ECO:0007669"/>
    <property type="project" value="InterPro"/>
</dbReference>
<dbReference type="GO" id="GO:0036503">
    <property type="term" value="P:ERAD pathway"/>
    <property type="evidence" value="ECO:0007669"/>
    <property type="project" value="UniProtKB-ARBA"/>
</dbReference>
<evidence type="ECO:0000256" key="1">
    <source>
        <dbReference type="ARBA" id="ARBA00001913"/>
    </source>
</evidence>
<keyword evidence="12" id="KW-1185">Reference proteome</keyword>
<dbReference type="GO" id="GO:0016020">
    <property type="term" value="C:membrane"/>
    <property type="evidence" value="ECO:0007669"/>
    <property type="project" value="InterPro"/>
</dbReference>
<dbReference type="VEuPathDB" id="FungiDB:UREG_04973"/>
<proteinExistence type="inferred from homology"/>
<reference evidence="12" key="1">
    <citation type="journal article" date="2009" name="Genome Res.">
        <title>Comparative genomic analyses of the human fungal pathogens Coccidioides and their relatives.</title>
        <authorList>
            <person name="Sharpton T.J."/>
            <person name="Stajich J.E."/>
            <person name="Rounsley S.D."/>
            <person name="Gardner M.J."/>
            <person name="Wortman J.R."/>
            <person name="Jordar V.S."/>
            <person name="Maiti R."/>
            <person name="Kodira C.D."/>
            <person name="Neafsey D.E."/>
            <person name="Zeng Q."/>
            <person name="Hung C.-Y."/>
            <person name="McMahan C."/>
            <person name="Muszewska A."/>
            <person name="Grynberg M."/>
            <person name="Mandel M.A."/>
            <person name="Kellner E.M."/>
            <person name="Barker B.M."/>
            <person name="Galgiani J.N."/>
            <person name="Orbach M.J."/>
            <person name="Kirkland T.N."/>
            <person name="Cole G.T."/>
            <person name="Henn M.R."/>
            <person name="Birren B.W."/>
            <person name="Taylor J.W."/>
        </authorList>
    </citation>
    <scope>NUCLEOTIDE SEQUENCE [LARGE SCALE GENOMIC DNA]</scope>
    <source>
        <strain evidence="12">UAMH 1704</strain>
    </source>
</reference>
<dbReference type="FunCoup" id="C4JV20">
    <property type="interactions" value="87"/>
</dbReference>
<dbReference type="SUPFAM" id="SSF48225">
    <property type="entry name" value="Seven-hairpin glycosidases"/>
    <property type="match status" value="1"/>
</dbReference>
<dbReference type="FunFam" id="1.50.10.10:FF:000037">
    <property type="entry name" value="alpha-1,2-Mannosidase"/>
    <property type="match status" value="1"/>
</dbReference>
<comment type="pathway">
    <text evidence="2">Protein modification; protein glycosylation.</text>
</comment>
<dbReference type="PANTHER" id="PTHR11742">
    <property type="entry name" value="MANNOSYL-OLIGOSACCHARIDE ALPHA-1,2-MANNOSIDASE-RELATED"/>
    <property type="match status" value="1"/>
</dbReference>
<name>C4JV20_UNCRE</name>
<dbReference type="AlphaFoldDB" id="C4JV20"/>
<dbReference type="Gene3D" id="1.50.10.10">
    <property type="match status" value="1"/>
</dbReference>
<evidence type="ECO:0000313" key="11">
    <source>
        <dbReference type="EMBL" id="EEP80131.1"/>
    </source>
</evidence>
<dbReference type="InterPro" id="IPR001382">
    <property type="entry name" value="Glyco_hydro_47"/>
</dbReference>
<dbReference type="OrthoDB" id="8118055at2759"/>
<dbReference type="EMBL" id="CH476617">
    <property type="protein sequence ID" value="EEP80131.1"/>
    <property type="molecule type" value="Genomic_DNA"/>
</dbReference>